<evidence type="ECO:0000313" key="2">
    <source>
        <dbReference type="Proteomes" id="UP000291469"/>
    </source>
</evidence>
<proteinExistence type="predicted"/>
<dbReference type="Proteomes" id="UP000291469">
    <property type="component" value="Chromosome"/>
</dbReference>
<evidence type="ECO:0008006" key="3">
    <source>
        <dbReference type="Google" id="ProtNLM"/>
    </source>
</evidence>
<dbReference type="AlphaFoldDB" id="A0A411YK76"/>
<reference evidence="1 2" key="1">
    <citation type="submission" date="2019-01" db="EMBL/GenBank/DDBJ databases">
        <title>Egibacter rhizosphaerae EGI 80759T.</title>
        <authorList>
            <person name="Chen D.-D."/>
            <person name="Tian Y."/>
            <person name="Jiao J.-Y."/>
            <person name="Zhang X.-T."/>
            <person name="Zhang Y.-G."/>
            <person name="Zhang Y."/>
            <person name="Xiao M."/>
            <person name="Shu W.-S."/>
            <person name="Li W.-J."/>
        </authorList>
    </citation>
    <scope>NUCLEOTIDE SEQUENCE [LARGE SCALE GENOMIC DNA]</scope>
    <source>
        <strain evidence="1 2">EGI 80759</strain>
    </source>
</reference>
<organism evidence="1 2">
    <name type="scientific">Egibacter rhizosphaerae</name>
    <dbReference type="NCBI Taxonomy" id="1670831"/>
    <lineage>
        <taxon>Bacteria</taxon>
        <taxon>Bacillati</taxon>
        <taxon>Actinomycetota</taxon>
        <taxon>Nitriliruptoria</taxon>
        <taxon>Egibacterales</taxon>
        <taxon>Egibacteraceae</taxon>
        <taxon>Egibacter</taxon>
    </lineage>
</organism>
<accession>A0A411YK76</accession>
<sequence length="169" mass="17930">MTRWLLVVAVVVAFVAVLFSGNEPDPDLAVSEREGDARVVDPAGVLDGDAVGEAFARLDEAGWDGVALAFESEQANQGEAQRSGRLLLEEWDVDLVVVAVARPGDFEVGPNGGRRAVGVEARNAREVPGELRERISDEVMAPHAEENAWTAAFVEAAEALEAELEPGGP</sequence>
<dbReference type="KEGG" id="erz:ER308_19985"/>
<keyword evidence="2" id="KW-1185">Reference proteome</keyword>
<protein>
    <recommendedName>
        <fullName evidence="3">TPM domain-containing protein</fullName>
    </recommendedName>
</protein>
<gene>
    <name evidence="1" type="ORF">ER308_19985</name>
</gene>
<evidence type="ECO:0000313" key="1">
    <source>
        <dbReference type="EMBL" id="QBI21619.1"/>
    </source>
</evidence>
<dbReference type="EMBL" id="CP036402">
    <property type="protein sequence ID" value="QBI21619.1"/>
    <property type="molecule type" value="Genomic_DNA"/>
</dbReference>
<dbReference type="RefSeq" id="WP_131156611.1">
    <property type="nucleotide sequence ID" value="NZ_CP036402.1"/>
</dbReference>
<name>A0A411YK76_9ACTN</name>